<comment type="caution">
    <text evidence="3">The sequence shown here is derived from an EMBL/GenBank/DDBJ whole genome shotgun (WGS) entry which is preliminary data.</text>
</comment>
<dbReference type="AlphaFoldDB" id="A0A9P1N6U6"/>
<keyword evidence="1" id="KW-0560">Oxidoreductase</keyword>
<dbReference type="PANTHER" id="PTHR43157:SF31">
    <property type="entry name" value="PHOSPHATIDYLINOSITOL-GLYCAN BIOSYNTHESIS CLASS F PROTEIN"/>
    <property type="match status" value="1"/>
</dbReference>
<sequence>MKYLLYSSVSAVFLYFSRKWFKGGQFSENVSAKNLVAVVTGANVGIGFEVAKELNLRKAKVYMLCRSEKNAQSAIIQLAKNGCDSSNLHFIQCDFTSFASVKKAAEQLLQLENHIDVLINNAGVLMTNYELSEDGFEKTWQTNHLGPFLLTELLLPVIQKSANGGRIVNVSARLHRTISSLDYERIDERNHFNKWILYRESKMANILHTRQLSHRLHSTGSSVVANSVHPGVVNSDFMRNTWWAAPGLIIITRCLANFFLKSSRDGAQTVLYVALSKEVEGISGKYFADCELAKESEFASNDQASEELYNYSIQKVSKFL</sequence>
<dbReference type="SUPFAM" id="SSF51735">
    <property type="entry name" value="NAD(P)-binding Rossmann-fold domains"/>
    <property type="match status" value="1"/>
</dbReference>
<organism evidence="3 4">
    <name type="scientific">Caenorhabditis angaria</name>
    <dbReference type="NCBI Taxonomy" id="860376"/>
    <lineage>
        <taxon>Eukaryota</taxon>
        <taxon>Metazoa</taxon>
        <taxon>Ecdysozoa</taxon>
        <taxon>Nematoda</taxon>
        <taxon>Chromadorea</taxon>
        <taxon>Rhabditida</taxon>
        <taxon>Rhabditina</taxon>
        <taxon>Rhabditomorpha</taxon>
        <taxon>Rhabditoidea</taxon>
        <taxon>Rhabditidae</taxon>
        <taxon>Peloderinae</taxon>
        <taxon>Caenorhabditis</taxon>
    </lineage>
</organism>
<protein>
    <submittedName>
        <fullName evidence="3">Uncharacterized protein</fullName>
    </submittedName>
</protein>
<keyword evidence="4" id="KW-1185">Reference proteome</keyword>
<accession>A0A9P1N6U6</accession>
<dbReference type="Pfam" id="PF00106">
    <property type="entry name" value="adh_short"/>
    <property type="match status" value="1"/>
</dbReference>
<name>A0A9P1N6U6_9PELO</name>
<dbReference type="OrthoDB" id="191139at2759"/>
<gene>
    <name evidence="3" type="ORF">CAMP_LOCUS15930</name>
</gene>
<evidence type="ECO:0000256" key="1">
    <source>
        <dbReference type="ARBA" id="ARBA00023002"/>
    </source>
</evidence>
<proteinExistence type="inferred from homology"/>
<dbReference type="CDD" id="cd05327">
    <property type="entry name" value="retinol-DH_like_SDR_c_like"/>
    <property type="match status" value="1"/>
</dbReference>
<reference evidence="3" key="1">
    <citation type="submission" date="2022-11" db="EMBL/GenBank/DDBJ databases">
        <authorList>
            <person name="Kikuchi T."/>
        </authorList>
    </citation>
    <scope>NUCLEOTIDE SEQUENCE</scope>
    <source>
        <strain evidence="3">PS1010</strain>
    </source>
</reference>
<dbReference type="EMBL" id="CANHGI010000005">
    <property type="protein sequence ID" value="CAI5453293.1"/>
    <property type="molecule type" value="Genomic_DNA"/>
</dbReference>
<dbReference type="GO" id="GO:0016491">
    <property type="term" value="F:oxidoreductase activity"/>
    <property type="evidence" value="ECO:0007669"/>
    <property type="project" value="UniProtKB-KW"/>
</dbReference>
<dbReference type="PRINTS" id="PR00081">
    <property type="entry name" value="GDHRDH"/>
</dbReference>
<evidence type="ECO:0000313" key="4">
    <source>
        <dbReference type="Proteomes" id="UP001152747"/>
    </source>
</evidence>
<evidence type="ECO:0000313" key="3">
    <source>
        <dbReference type="EMBL" id="CAI5453293.1"/>
    </source>
</evidence>
<evidence type="ECO:0000256" key="2">
    <source>
        <dbReference type="RuleBase" id="RU000363"/>
    </source>
</evidence>
<dbReference type="InterPro" id="IPR036291">
    <property type="entry name" value="NAD(P)-bd_dom_sf"/>
</dbReference>
<comment type="similarity">
    <text evidence="2">Belongs to the short-chain dehydrogenases/reductases (SDR) family.</text>
</comment>
<dbReference type="PANTHER" id="PTHR43157">
    <property type="entry name" value="PHOSPHATIDYLINOSITOL-GLYCAN BIOSYNTHESIS CLASS F PROTEIN-RELATED"/>
    <property type="match status" value="1"/>
</dbReference>
<dbReference type="Proteomes" id="UP001152747">
    <property type="component" value="Unassembled WGS sequence"/>
</dbReference>
<dbReference type="Gene3D" id="3.40.50.720">
    <property type="entry name" value="NAD(P)-binding Rossmann-like Domain"/>
    <property type="match status" value="1"/>
</dbReference>
<dbReference type="InterPro" id="IPR002347">
    <property type="entry name" value="SDR_fam"/>
</dbReference>
<dbReference type="PRINTS" id="PR00080">
    <property type="entry name" value="SDRFAMILY"/>
</dbReference>